<dbReference type="Proteomes" id="UP000728647">
    <property type="component" value="Unassembled WGS sequence"/>
</dbReference>
<evidence type="ECO:0000256" key="2">
    <source>
        <dbReference type="ARBA" id="ARBA00022723"/>
    </source>
</evidence>
<reference evidence="5" key="1">
    <citation type="submission" date="2020-06" db="EMBL/GenBank/DDBJ databases">
        <title>Haloterrigena sp. nov., an extremely halophilic archaeon isolated from a saline sediment.</title>
        <authorList>
            <person name="Liu B.-B."/>
        </authorList>
    </citation>
    <scope>NUCLEOTIDE SEQUENCE</scope>
    <source>
        <strain evidence="5">SYSU A121-1</strain>
    </source>
</reference>
<dbReference type="Pfam" id="PF02633">
    <property type="entry name" value="Creatininase"/>
    <property type="match status" value="1"/>
</dbReference>
<dbReference type="AlphaFoldDB" id="A0A8J8KET6"/>
<dbReference type="EMBL" id="JABURA010000001">
    <property type="protein sequence ID" value="NUB90327.1"/>
    <property type="molecule type" value="Genomic_DNA"/>
</dbReference>
<dbReference type="GO" id="GO:0046872">
    <property type="term" value="F:metal ion binding"/>
    <property type="evidence" value="ECO:0007669"/>
    <property type="project" value="UniProtKB-KW"/>
</dbReference>
<comment type="cofactor">
    <cofactor evidence="1">
        <name>Zn(2+)</name>
        <dbReference type="ChEBI" id="CHEBI:29105"/>
    </cofactor>
</comment>
<dbReference type="InterPro" id="IPR024087">
    <property type="entry name" value="Creatininase-like_sf"/>
</dbReference>
<dbReference type="OrthoDB" id="46121at2157"/>
<comment type="caution">
    <text evidence="5">The sequence shown here is derived from an EMBL/GenBank/DDBJ whole genome shotgun (WGS) entry which is preliminary data.</text>
</comment>
<accession>A0A8J8KET6</accession>
<dbReference type="SUPFAM" id="SSF102215">
    <property type="entry name" value="Creatininase"/>
    <property type="match status" value="1"/>
</dbReference>
<dbReference type="GO" id="GO:0016811">
    <property type="term" value="F:hydrolase activity, acting on carbon-nitrogen (but not peptide) bonds, in linear amides"/>
    <property type="evidence" value="ECO:0007669"/>
    <property type="project" value="TreeGrafter"/>
</dbReference>
<dbReference type="Gene3D" id="3.40.50.10310">
    <property type="entry name" value="Creatininase"/>
    <property type="match status" value="1"/>
</dbReference>
<evidence type="ECO:0000313" key="6">
    <source>
        <dbReference type="Proteomes" id="UP000728647"/>
    </source>
</evidence>
<proteinExistence type="predicted"/>
<name>A0A8J8KET6_9EURY</name>
<keyword evidence="3" id="KW-0378">Hydrolase</keyword>
<organism evidence="5 6">
    <name type="scientific">Haloterrigena gelatinilytica</name>
    <dbReference type="NCBI Taxonomy" id="2741724"/>
    <lineage>
        <taxon>Archaea</taxon>
        <taxon>Methanobacteriati</taxon>
        <taxon>Methanobacteriota</taxon>
        <taxon>Stenosarchaea group</taxon>
        <taxon>Halobacteria</taxon>
        <taxon>Halobacteriales</taxon>
        <taxon>Natrialbaceae</taxon>
        <taxon>Haloterrigena</taxon>
    </lineage>
</organism>
<keyword evidence="2" id="KW-0479">Metal-binding</keyword>
<gene>
    <name evidence="5" type="ORF">HT576_04655</name>
</gene>
<evidence type="ECO:0000256" key="3">
    <source>
        <dbReference type="ARBA" id="ARBA00022801"/>
    </source>
</evidence>
<evidence type="ECO:0000256" key="1">
    <source>
        <dbReference type="ARBA" id="ARBA00001947"/>
    </source>
</evidence>
<sequence>MSAPSSVRLEERTWPEVETALENGRRTAIVAVGSIEQHGPHLPLNMDALDGDELSRRIAEELGDALAAPTIRPGCSGHHMEFPGTITVPPETLMDLIRAYCRSLDDHGFEHVVLVPTHGGNFAPVSTVAPDIAREIDANVIALADLDDHMALLNEGLRDAGIDYQEDVIHAGAAETAMILAIDEGLVRTDRLEAGPEGSISTARLLSEGFESITENGVLGDPDEATAEAGEAIFDAVTDAYVERIEAERDAVR</sequence>
<protein>
    <submittedName>
        <fullName evidence="5">Creatininase family protein</fullName>
    </submittedName>
</protein>
<evidence type="ECO:0000313" key="5">
    <source>
        <dbReference type="EMBL" id="NUB90327.1"/>
    </source>
</evidence>
<evidence type="ECO:0000256" key="4">
    <source>
        <dbReference type="ARBA" id="ARBA00022833"/>
    </source>
</evidence>
<dbReference type="InterPro" id="IPR003785">
    <property type="entry name" value="Creatininase/forma_Hydrolase"/>
</dbReference>
<dbReference type="GeneID" id="62875105"/>
<dbReference type="PANTHER" id="PTHR35005:SF1">
    <property type="entry name" value="2-AMINO-5-FORMYLAMINO-6-RIBOSYLAMINOPYRIMIDIN-4(3H)-ONE 5'-MONOPHOSPHATE DEFORMYLASE"/>
    <property type="match status" value="1"/>
</dbReference>
<dbReference type="PANTHER" id="PTHR35005">
    <property type="entry name" value="3-DEHYDRO-SCYLLO-INOSOSE HYDROLASE"/>
    <property type="match status" value="1"/>
</dbReference>
<dbReference type="RefSeq" id="WP_174701383.1">
    <property type="nucleotide sequence ID" value="NZ_JABURA010000001.1"/>
</dbReference>
<dbReference type="GO" id="GO:0009231">
    <property type="term" value="P:riboflavin biosynthetic process"/>
    <property type="evidence" value="ECO:0007669"/>
    <property type="project" value="TreeGrafter"/>
</dbReference>
<keyword evidence="4" id="KW-0862">Zinc</keyword>